<accession>A0AA96EMR9</accession>
<dbReference type="EMBL" id="OR343188">
    <property type="protein sequence ID" value="WNL49883.1"/>
    <property type="molecule type" value="Genomic_DNA"/>
</dbReference>
<organism evidence="1">
    <name type="scientific">Marseillevirus sp</name>
    <dbReference type="NCBI Taxonomy" id="2809551"/>
    <lineage>
        <taxon>Viruses</taxon>
        <taxon>Varidnaviria</taxon>
        <taxon>Bamfordvirae</taxon>
        <taxon>Nucleocytoviricota</taxon>
        <taxon>Megaviricetes</taxon>
        <taxon>Pimascovirales</taxon>
        <taxon>Pimascovirales incertae sedis</taxon>
        <taxon>Marseilleviridae</taxon>
        <taxon>Marseillevirus</taxon>
    </lineage>
</organism>
<proteinExistence type="predicted"/>
<name>A0AA96EMR9_9VIRU</name>
<reference evidence="1" key="1">
    <citation type="submission" date="2023-07" db="EMBL/GenBank/DDBJ databases">
        <authorList>
            <person name="Xia Y."/>
        </authorList>
    </citation>
    <scope>NUCLEOTIDE SEQUENCE</scope>
    <source>
        <strain evidence="1">F</strain>
    </source>
</reference>
<protein>
    <submittedName>
        <fullName evidence="1">Uncharacterized protein</fullName>
    </submittedName>
</protein>
<gene>
    <name evidence="1" type="ORF">MarFTMF_367</name>
</gene>
<evidence type="ECO:0000313" key="1">
    <source>
        <dbReference type="EMBL" id="WNL49883.1"/>
    </source>
</evidence>
<sequence length="181" mass="21422">MDYLEEEDFTYYGEEEKVTTEDIFSQYMKEVEEGREQEAYEDIVGIQEQEQEFAYSFQQIVSSSGKTSGSSTAVFVGRRRIVSDEERFEKEVKEILEEEESIVKPGPRDKTKIAEKLEELLPESRFYNVRIFTRAYLFVQKNGKDFTPEQFRSSLKAYKKTKKQMIAEDFLRYCLLVSDHM</sequence>